<dbReference type="GO" id="GO:0004123">
    <property type="term" value="F:cystathionine gamma-lyase activity"/>
    <property type="evidence" value="ECO:0007669"/>
    <property type="project" value="TreeGrafter"/>
</dbReference>
<evidence type="ECO:0000256" key="1">
    <source>
        <dbReference type="ARBA" id="ARBA00001933"/>
    </source>
</evidence>
<dbReference type="OrthoDB" id="9805807at2"/>
<organism evidence="5 6">
    <name type="scientific">Aliiroseovarius halocynthiae</name>
    <dbReference type="NCBI Taxonomy" id="985055"/>
    <lineage>
        <taxon>Bacteria</taxon>
        <taxon>Pseudomonadati</taxon>
        <taxon>Pseudomonadota</taxon>
        <taxon>Alphaproteobacteria</taxon>
        <taxon>Rhodobacterales</taxon>
        <taxon>Paracoccaceae</taxon>
        <taxon>Aliiroseovarius</taxon>
    </lineage>
</organism>
<evidence type="ECO:0000256" key="3">
    <source>
        <dbReference type="PIRSR" id="PIRSR001434-2"/>
    </source>
</evidence>
<dbReference type="Gene3D" id="3.40.640.10">
    <property type="entry name" value="Type I PLP-dependent aspartate aminotransferase-like (Major domain)"/>
    <property type="match status" value="1"/>
</dbReference>
<evidence type="ECO:0000256" key="4">
    <source>
        <dbReference type="RuleBase" id="RU362118"/>
    </source>
</evidence>
<dbReference type="InterPro" id="IPR015421">
    <property type="entry name" value="PyrdxlP-dep_Trfase_major"/>
</dbReference>
<protein>
    <submittedName>
        <fullName evidence="5">Cystathionine gamma-lyase</fullName>
        <ecNumber evidence="5">4.4.1.1</ecNumber>
    </submittedName>
</protein>
<keyword evidence="5" id="KW-0456">Lyase</keyword>
<sequence length="376" mass="39873">MSETPKDLNPLSRAAELLHHRGRALSKGEPIALPITTSSMFHLPGDPADSPAYGRVDNPTWEALEDALSILEDAPCVALPSGMAAISAALFASLGAGKRLLVPSDGYYVTRVLSSEFLAGFGVSVTERPTASIAEGGFADFDVVFIETPSNPGLDLCDLPAICGQVRAAGGITIVDNTTMTPFGQRPLDLGADIVVASDTKAPGGHSDLLMGHVATRDPAWLARVKDWRKMSGCIPSPHAAWALYRGLETLELRFSRMCDSAAVIAPVLAAHPAVRSARFPGLPSDPSHNLAAAQMERFGFLIGLDLGTEARAEQFINTSNFLRPATSFGGVHSSAERRARWGDDVSAGYVRLSVGCEPVDVLMQDLVDSLGRLED</sequence>
<dbReference type="GO" id="GO:0005737">
    <property type="term" value="C:cytoplasm"/>
    <property type="evidence" value="ECO:0007669"/>
    <property type="project" value="TreeGrafter"/>
</dbReference>
<evidence type="ECO:0000313" key="5">
    <source>
        <dbReference type="EMBL" id="TQV69151.1"/>
    </source>
</evidence>
<feature type="modified residue" description="N6-(pyridoxal phosphate)lysine" evidence="3">
    <location>
        <position position="201"/>
    </location>
</feature>
<dbReference type="Gene3D" id="3.90.1150.10">
    <property type="entry name" value="Aspartate Aminotransferase, domain 1"/>
    <property type="match status" value="1"/>
</dbReference>
<proteinExistence type="inferred from homology"/>
<dbReference type="PANTHER" id="PTHR11808:SF85">
    <property type="entry name" value="CYSTATHIONINE GAMMA-LYASE-RELATED"/>
    <property type="match status" value="1"/>
</dbReference>
<evidence type="ECO:0000256" key="2">
    <source>
        <dbReference type="ARBA" id="ARBA00022898"/>
    </source>
</evidence>
<dbReference type="SUPFAM" id="SSF53383">
    <property type="entry name" value="PLP-dependent transferases"/>
    <property type="match status" value="1"/>
</dbReference>
<dbReference type="Pfam" id="PF01053">
    <property type="entry name" value="Cys_Met_Meta_PP"/>
    <property type="match status" value="1"/>
</dbReference>
<dbReference type="EC" id="4.4.1.1" evidence="5"/>
<keyword evidence="6" id="KW-1185">Reference proteome</keyword>
<dbReference type="InterPro" id="IPR000277">
    <property type="entry name" value="Cys/Met-Metab_PyrdxlP-dep_enz"/>
</dbReference>
<dbReference type="InterPro" id="IPR015424">
    <property type="entry name" value="PyrdxlP-dep_Trfase"/>
</dbReference>
<dbReference type="RefSeq" id="WP_142852901.1">
    <property type="nucleotide sequence ID" value="NZ_FXWW01000001.1"/>
</dbReference>
<dbReference type="PANTHER" id="PTHR11808">
    <property type="entry name" value="TRANS-SULFURATION ENZYME FAMILY MEMBER"/>
    <property type="match status" value="1"/>
</dbReference>
<comment type="similarity">
    <text evidence="4">Belongs to the trans-sulfuration enzymes family.</text>
</comment>
<evidence type="ECO:0000313" key="6">
    <source>
        <dbReference type="Proteomes" id="UP000315816"/>
    </source>
</evidence>
<dbReference type="PIRSF" id="PIRSF001434">
    <property type="entry name" value="CGS"/>
    <property type="match status" value="1"/>
</dbReference>
<dbReference type="GO" id="GO:0030170">
    <property type="term" value="F:pyridoxal phosphate binding"/>
    <property type="evidence" value="ECO:0007669"/>
    <property type="project" value="InterPro"/>
</dbReference>
<comment type="caution">
    <text evidence="5">The sequence shown here is derived from an EMBL/GenBank/DDBJ whole genome shotgun (WGS) entry which is preliminary data.</text>
</comment>
<name>A0A545SW27_9RHOB</name>
<dbReference type="EMBL" id="VICH01000004">
    <property type="protein sequence ID" value="TQV69151.1"/>
    <property type="molecule type" value="Genomic_DNA"/>
</dbReference>
<dbReference type="GO" id="GO:0019346">
    <property type="term" value="P:transsulfuration"/>
    <property type="evidence" value="ECO:0007669"/>
    <property type="project" value="InterPro"/>
</dbReference>
<dbReference type="InterPro" id="IPR015422">
    <property type="entry name" value="PyrdxlP-dep_Trfase_small"/>
</dbReference>
<accession>A0A545SW27</accession>
<gene>
    <name evidence="5" type="ORF">FIL88_06195</name>
</gene>
<dbReference type="NCBIfam" id="NF005758">
    <property type="entry name" value="PRK07582.1"/>
    <property type="match status" value="1"/>
</dbReference>
<dbReference type="Proteomes" id="UP000315816">
    <property type="component" value="Unassembled WGS sequence"/>
</dbReference>
<dbReference type="GO" id="GO:0019343">
    <property type="term" value="P:cysteine biosynthetic process via cystathionine"/>
    <property type="evidence" value="ECO:0007669"/>
    <property type="project" value="TreeGrafter"/>
</dbReference>
<keyword evidence="2 3" id="KW-0663">Pyridoxal phosphate</keyword>
<comment type="cofactor">
    <cofactor evidence="1 4">
        <name>pyridoxal 5'-phosphate</name>
        <dbReference type="ChEBI" id="CHEBI:597326"/>
    </cofactor>
</comment>
<dbReference type="AlphaFoldDB" id="A0A545SW27"/>
<reference evidence="5 6" key="1">
    <citation type="submission" date="2019-06" db="EMBL/GenBank/DDBJ databases">
        <title>A novel species of marine bacteria.</title>
        <authorList>
            <person name="Wang Y."/>
        </authorList>
    </citation>
    <scope>NUCLEOTIDE SEQUENCE [LARGE SCALE GENOMIC DNA]</scope>
    <source>
        <strain evidence="5 6">MA1-10</strain>
    </source>
</reference>